<dbReference type="Gene3D" id="1.10.630.10">
    <property type="entry name" value="Cytochrome P450"/>
    <property type="match status" value="1"/>
</dbReference>
<dbReference type="InterPro" id="IPR051382">
    <property type="entry name" value="CYP450_AA/FA_Hydroxylases"/>
</dbReference>
<feature type="binding site" description="axial binding residue" evidence="3">
    <location>
        <position position="136"/>
    </location>
    <ligand>
        <name>heme</name>
        <dbReference type="ChEBI" id="CHEBI:30413"/>
    </ligand>
    <ligandPart>
        <name>Fe</name>
        <dbReference type="ChEBI" id="CHEBI:18248"/>
    </ligandPart>
</feature>
<dbReference type="GO" id="GO:0016705">
    <property type="term" value="F:oxidoreductase activity, acting on paired donors, with incorporation or reduction of molecular oxygen"/>
    <property type="evidence" value="ECO:0007669"/>
    <property type="project" value="InterPro"/>
</dbReference>
<dbReference type="Pfam" id="PF00067">
    <property type="entry name" value="p450"/>
    <property type="match status" value="1"/>
</dbReference>
<dbReference type="PRINTS" id="PR00463">
    <property type="entry name" value="EP450I"/>
</dbReference>
<dbReference type="GO" id="GO:0020037">
    <property type="term" value="F:heme binding"/>
    <property type="evidence" value="ECO:0007669"/>
    <property type="project" value="InterPro"/>
</dbReference>
<evidence type="ECO:0000256" key="3">
    <source>
        <dbReference type="PIRSR" id="PIRSR602401-1"/>
    </source>
</evidence>
<protein>
    <submittedName>
        <fullName evidence="4">Phenylalanine N-monooxygenase CYP79D16</fullName>
    </submittedName>
</protein>
<sequence length="204" mass="22630">MQLSGLLLRMINQPDILDKAYEELDQVVGRNKLVDESDLHKLDYVKACAKEAFSLHPLAPFNLPCVSTEDTVVGGYFILKGSHVLLSRPGLGRNPRVWKDPLVYKPERHIINKGSKVVLVDHELHMLSFSTGRRGCPAVVLGSTVTVILSARLIQGFSWSAPPNGSSNTIDLTESKEDLSMAKTLIARAIPRLEPHVYLKVMHN</sequence>
<dbReference type="InterPro" id="IPR001128">
    <property type="entry name" value="Cyt_P450"/>
</dbReference>
<evidence type="ECO:0000256" key="2">
    <source>
        <dbReference type="ARBA" id="ARBA00023002"/>
    </source>
</evidence>
<reference evidence="4" key="2">
    <citation type="journal article" date="2024" name="Plant">
        <title>Genomic evolution and insights into agronomic trait innovations of Sesamum species.</title>
        <authorList>
            <person name="Miao H."/>
            <person name="Wang L."/>
            <person name="Qu L."/>
            <person name="Liu H."/>
            <person name="Sun Y."/>
            <person name="Le M."/>
            <person name="Wang Q."/>
            <person name="Wei S."/>
            <person name="Zheng Y."/>
            <person name="Lin W."/>
            <person name="Duan Y."/>
            <person name="Cao H."/>
            <person name="Xiong S."/>
            <person name="Wang X."/>
            <person name="Wei L."/>
            <person name="Li C."/>
            <person name="Ma Q."/>
            <person name="Ju M."/>
            <person name="Zhao R."/>
            <person name="Li G."/>
            <person name="Mu C."/>
            <person name="Tian Q."/>
            <person name="Mei H."/>
            <person name="Zhang T."/>
            <person name="Gao T."/>
            <person name="Zhang H."/>
        </authorList>
    </citation>
    <scope>NUCLEOTIDE SEQUENCE</scope>
    <source>
        <strain evidence="4">KEN1</strain>
    </source>
</reference>
<comment type="cofactor">
    <cofactor evidence="3">
        <name>heme</name>
        <dbReference type="ChEBI" id="CHEBI:30413"/>
    </cofactor>
</comment>
<proteinExistence type="predicted"/>
<dbReference type="SUPFAM" id="SSF48264">
    <property type="entry name" value="Cytochrome P450"/>
    <property type="match status" value="1"/>
</dbReference>
<gene>
    <name evidence="4" type="ORF">Slati_2767800</name>
</gene>
<keyword evidence="3" id="KW-0408">Iron</keyword>
<evidence type="ECO:0000313" key="4">
    <source>
        <dbReference type="EMBL" id="KAL0434335.1"/>
    </source>
</evidence>
<dbReference type="GO" id="GO:0005506">
    <property type="term" value="F:iron ion binding"/>
    <property type="evidence" value="ECO:0007669"/>
    <property type="project" value="InterPro"/>
</dbReference>
<dbReference type="GO" id="GO:0004497">
    <property type="term" value="F:monooxygenase activity"/>
    <property type="evidence" value="ECO:0007669"/>
    <property type="project" value="InterPro"/>
</dbReference>
<keyword evidence="3" id="KW-0479">Metal-binding</keyword>
<keyword evidence="3" id="KW-0349">Heme</keyword>
<keyword evidence="2" id="KW-0560">Oxidoreductase</keyword>
<organism evidence="4">
    <name type="scientific">Sesamum latifolium</name>
    <dbReference type="NCBI Taxonomy" id="2727402"/>
    <lineage>
        <taxon>Eukaryota</taxon>
        <taxon>Viridiplantae</taxon>
        <taxon>Streptophyta</taxon>
        <taxon>Embryophyta</taxon>
        <taxon>Tracheophyta</taxon>
        <taxon>Spermatophyta</taxon>
        <taxon>Magnoliopsida</taxon>
        <taxon>eudicotyledons</taxon>
        <taxon>Gunneridae</taxon>
        <taxon>Pentapetalae</taxon>
        <taxon>asterids</taxon>
        <taxon>lamiids</taxon>
        <taxon>Lamiales</taxon>
        <taxon>Pedaliaceae</taxon>
        <taxon>Sesamum</taxon>
    </lineage>
</organism>
<comment type="subcellular location">
    <subcellularLocation>
        <location evidence="1">Membrane</location>
        <topology evidence="1">Single-pass membrane protein</topology>
    </subcellularLocation>
</comment>
<dbReference type="PANTHER" id="PTHR47949:SF4">
    <property type="entry name" value="TYROSINE N-MONOOXYGENASE"/>
    <property type="match status" value="1"/>
</dbReference>
<dbReference type="EMBL" id="JACGWN010000009">
    <property type="protein sequence ID" value="KAL0434335.1"/>
    <property type="molecule type" value="Genomic_DNA"/>
</dbReference>
<dbReference type="InterPro" id="IPR036396">
    <property type="entry name" value="Cyt_P450_sf"/>
</dbReference>
<reference evidence="4" key="1">
    <citation type="submission" date="2020-06" db="EMBL/GenBank/DDBJ databases">
        <authorList>
            <person name="Li T."/>
            <person name="Hu X."/>
            <person name="Zhang T."/>
            <person name="Song X."/>
            <person name="Zhang H."/>
            <person name="Dai N."/>
            <person name="Sheng W."/>
            <person name="Hou X."/>
            <person name="Wei L."/>
        </authorList>
    </citation>
    <scope>NUCLEOTIDE SEQUENCE</scope>
    <source>
        <strain evidence="4">KEN1</strain>
        <tissue evidence="4">Leaf</tissue>
    </source>
</reference>
<dbReference type="InterPro" id="IPR002401">
    <property type="entry name" value="Cyt_P450_E_grp-I"/>
</dbReference>
<evidence type="ECO:0000256" key="1">
    <source>
        <dbReference type="ARBA" id="ARBA00004167"/>
    </source>
</evidence>
<name>A0AAW2VXS4_9LAMI</name>
<comment type="caution">
    <text evidence="4">The sequence shown here is derived from an EMBL/GenBank/DDBJ whole genome shotgun (WGS) entry which is preliminary data.</text>
</comment>
<accession>A0AAW2VXS4</accession>
<dbReference type="GO" id="GO:0016020">
    <property type="term" value="C:membrane"/>
    <property type="evidence" value="ECO:0007669"/>
    <property type="project" value="UniProtKB-SubCell"/>
</dbReference>
<dbReference type="PANTHER" id="PTHR47949">
    <property type="entry name" value="CYTOCHROME P450 703A2-RELATED-RELATED"/>
    <property type="match status" value="1"/>
</dbReference>
<dbReference type="AlphaFoldDB" id="A0AAW2VXS4"/>